<dbReference type="eggNOG" id="ENOG502T12X">
    <property type="taxonomic scope" value="Eukaryota"/>
</dbReference>
<feature type="compositionally biased region" description="Basic and acidic residues" evidence="9">
    <location>
        <begin position="299"/>
        <end position="309"/>
    </location>
</feature>
<proteinExistence type="inferred from homology"/>
<dbReference type="GO" id="GO:0052861">
    <property type="term" value="F:endo-1,3(4)-beta-glucanase activity"/>
    <property type="evidence" value="ECO:0007669"/>
    <property type="project" value="InterPro"/>
</dbReference>
<name>K0TPN5_THAOC</name>
<evidence type="ECO:0000256" key="8">
    <source>
        <dbReference type="ARBA" id="ARBA00023326"/>
    </source>
</evidence>
<organism evidence="11 12">
    <name type="scientific">Thalassiosira oceanica</name>
    <name type="common">Marine diatom</name>
    <dbReference type="NCBI Taxonomy" id="159749"/>
    <lineage>
        <taxon>Eukaryota</taxon>
        <taxon>Sar</taxon>
        <taxon>Stramenopiles</taxon>
        <taxon>Ochrophyta</taxon>
        <taxon>Bacillariophyta</taxon>
        <taxon>Coscinodiscophyceae</taxon>
        <taxon>Thalassiosirophycidae</taxon>
        <taxon>Thalassiosirales</taxon>
        <taxon>Thalassiosiraceae</taxon>
        <taxon>Thalassiosira</taxon>
    </lineage>
</organism>
<dbReference type="Pfam" id="PF17652">
    <property type="entry name" value="Glyco_hydro81C"/>
    <property type="match status" value="1"/>
</dbReference>
<feature type="non-terminal residue" evidence="11">
    <location>
        <position position="1"/>
    </location>
</feature>
<feature type="region of interest" description="Disordered" evidence="9">
    <location>
        <begin position="1"/>
        <end position="123"/>
    </location>
</feature>
<comment type="caution">
    <text evidence="11">The sequence shown here is derived from an EMBL/GenBank/DDBJ whole genome shotgun (WGS) entry which is preliminary data.</text>
</comment>
<feature type="region of interest" description="Disordered" evidence="9">
    <location>
        <begin position="556"/>
        <end position="604"/>
    </location>
</feature>
<comment type="catalytic activity">
    <reaction evidence="1">
        <text>Hydrolysis of (1-&gt;3)-beta-D-glucosidic linkages in (1-&gt;3)-beta-D-glucans.</text>
        <dbReference type="EC" id="3.2.1.39"/>
    </reaction>
</comment>
<dbReference type="Proteomes" id="UP000266841">
    <property type="component" value="Unassembled WGS sequence"/>
</dbReference>
<dbReference type="OrthoDB" id="43061at2759"/>
<evidence type="ECO:0000256" key="6">
    <source>
        <dbReference type="ARBA" id="ARBA00023295"/>
    </source>
</evidence>
<dbReference type="InterPro" id="IPR005200">
    <property type="entry name" value="Endo-beta-glucanase"/>
</dbReference>
<dbReference type="PANTHER" id="PTHR31983:SF0">
    <property type="entry name" value="GLUCAN ENDO-1,3-BETA-D-GLUCOSIDASE 2"/>
    <property type="match status" value="1"/>
</dbReference>
<evidence type="ECO:0000256" key="2">
    <source>
        <dbReference type="ARBA" id="ARBA00010730"/>
    </source>
</evidence>
<feature type="region of interest" description="Disordered" evidence="9">
    <location>
        <begin position="728"/>
        <end position="771"/>
    </location>
</feature>
<feature type="domain" description="Glycosyl hydrolase family 81 C-terminal" evidence="10">
    <location>
        <begin position="783"/>
        <end position="904"/>
    </location>
</feature>
<feature type="compositionally biased region" description="Basic residues" evidence="9">
    <location>
        <begin position="587"/>
        <end position="599"/>
    </location>
</feature>
<evidence type="ECO:0000256" key="1">
    <source>
        <dbReference type="ARBA" id="ARBA00000382"/>
    </source>
</evidence>
<feature type="region of interest" description="Disordered" evidence="9">
    <location>
        <begin position="240"/>
        <end position="360"/>
    </location>
</feature>
<protein>
    <recommendedName>
        <fullName evidence="3">glucan endo-1,3-beta-D-glucosidase</fullName>
        <ecNumber evidence="3">3.2.1.39</ecNumber>
    </recommendedName>
</protein>
<evidence type="ECO:0000256" key="9">
    <source>
        <dbReference type="SAM" id="MobiDB-lite"/>
    </source>
</evidence>
<evidence type="ECO:0000259" key="10">
    <source>
        <dbReference type="Pfam" id="PF17652"/>
    </source>
</evidence>
<dbReference type="GO" id="GO:0000272">
    <property type="term" value="P:polysaccharide catabolic process"/>
    <property type="evidence" value="ECO:0007669"/>
    <property type="project" value="UniProtKB-KW"/>
</dbReference>
<dbReference type="EMBL" id="AGNL01003494">
    <property type="protein sequence ID" value="EJK74617.1"/>
    <property type="molecule type" value="Genomic_DNA"/>
</dbReference>
<keyword evidence="5" id="KW-0119">Carbohydrate metabolism</keyword>
<evidence type="ECO:0000256" key="3">
    <source>
        <dbReference type="ARBA" id="ARBA00012780"/>
    </source>
</evidence>
<keyword evidence="8" id="KW-0624">Polysaccharide degradation</keyword>
<dbReference type="EC" id="3.2.1.39" evidence="3"/>
<dbReference type="PANTHER" id="PTHR31983">
    <property type="entry name" value="ENDO-1,3(4)-BETA-GLUCANASE 1"/>
    <property type="match status" value="1"/>
</dbReference>
<evidence type="ECO:0000256" key="4">
    <source>
        <dbReference type="ARBA" id="ARBA00022801"/>
    </source>
</evidence>
<feature type="region of interest" description="Disordered" evidence="9">
    <location>
        <begin position="978"/>
        <end position="999"/>
    </location>
</feature>
<keyword evidence="12" id="KW-1185">Reference proteome</keyword>
<feature type="region of interest" description="Disordered" evidence="9">
    <location>
        <begin position="1012"/>
        <end position="1056"/>
    </location>
</feature>
<gene>
    <name evidence="11" type="ORF">THAOC_03693</name>
</gene>
<evidence type="ECO:0000256" key="7">
    <source>
        <dbReference type="ARBA" id="ARBA00023316"/>
    </source>
</evidence>
<dbReference type="GO" id="GO:0042973">
    <property type="term" value="F:glucan endo-1,3-beta-D-glucosidase activity"/>
    <property type="evidence" value="ECO:0007669"/>
    <property type="project" value="UniProtKB-EC"/>
</dbReference>
<accession>K0TPN5</accession>
<dbReference type="PROSITE" id="PS52008">
    <property type="entry name" value="GH81"/>
    <property type="match status" value="1"/>
</dbReference>
<evidence type="ECO:0000313" key="12">
    <source>
        <dbReference type="Proteomes" id="UP000266841"/>
    </source>
</evidence>
<reference evidence="11 12" key="1">
    <citation type="journal article" date="2012" name="Genome Biol.">
        <title>Genome and low-iron response of an oceanic diatom adapted to chronic iron limitation.</title>
        <authorList>
            <person name="Lommer M."/>
            <person name="Specht M."/>
            <person name="Roy A.S."/>
            <person name="Kraemer L."/>
            <person name="Andreson R."/>
            <person name="Gutowska M.A."/>
            <person name="Wolf J."/>
            <person name="Bergner S.V."/>
            <person name="Schilhabel M.B."/>
            <person name="Klostermeier U.C."/>
            <person name="Beiko R.G."/>
            <person name="Rosenstiel P."/>
            <person name="Hippler M."/>
            <person name="Laroche J."/>
        </authorList>
    </citation>
    <scope>NUCLEOTIDE SEQUENCE [LARGE SCALE GENOMIC DNA]</scope>
    <source>
        <strain evidence="11 12">CCMP1005</strain>
    </source>
</reference>
<feature type="compositionally biased region" description="Low complexity" evidence="9">
    <location>
        <begin position="52"/>
        <end position="62"/>
    </location>
</feature>
<comment type="similarity">
    <text evidence="2">Belongs to the glycosyl hydrolase 81 family.</text>
</comment>
<dbReference type="AlphaFoldDB" id="K0TPN5"/>
<dbReference type="OMA" id="WFIATRE"/>
<keyword evidence="4" id="KW-0378">Hydrolase</keyword>
<evidence type="ECO:0000313" key="11">
    <source>
        <dbReference type="EMBL" id="EJK74617.1"/>
    </source>
</evidence>
<dbReference type="InterPro" id="IPR040720">
    <property type="entry name" value="GH81_C"/>
</dbReference>
<evidence type="ECO:0000256" key="5">
    <source>
        <dbReference type="ARBA" id="ARBA00023277"/>
    </source>
</evidence>
<keyword evidence="6" id="KW-0326">Glycosidase</keyword>
<dbReference type="GO" id="GO:0071555">
    <property type="term" value="P:cell wall organization"/>
    <property type="evidence" value="ECO:0007669"/>
    <property type="project" value="UniProtKB-KW"/>
</dbReference>
<keyword evidence="7" id="KW-0961">Cell wall biogenesis/degradation</keyword>
<sequence>RAGGRRARRDDGGPPSRRVGARPRDGLPGRPLPPPPGARGPRLAARRRRPSAADAAVILGVPLRPPPPLGRVALGPRAGRVSRQAPGLRAGTRPRPPRRAAAADERVVPEPPLGLREDGGQGGDGGYASDANRAHALPYLVDAAGPAAGLRLHYPSVLGRGSVVEASTVPSHGLTLGALDGGFEGGRYAVDCGQESQGKGCRKEEAPGKLGVGLRWDGSDRAGQTMRAFVSRGMAYGTVEYGRGRGEPGRGGGGRAAPAGRRRRRGNGLRADADGRSRRRRGRRGVLASSRAGPGGGRRGADLPGERLHVARLLQPSRGGQLPGRPERGAAGPAPARRVARQDLGQGRLPPPRARRSCRRKRRVHFCDGAGGPDQPELAALLRERAHAYPTRRARVGHDFRGGDGDGDEAAAGSARLLFDWGAESWMAGRTADVNNSDGLLTYALPHHVDAMGTAAVRAEPAGGRHCAGTLHGTACLVSGGLWAMDEPLGDAPGLVAARPPRADHVPAIARALSDDVDFDLPEYYRRGVGDTYFSGKQLAKLGRIVVAASELRDLAGGGGGERLPRPAGPRRGPRGEGRRPALRAAGGRRRRQASVRRRGLAERHGGHALHLRRDLGGVVSCGCLFNGRDCDNDARGGDCPAYADPGLDFGNGFYNGDLPPLSLRLPDLRRGGRRRARPGVGRVELRAGPAPGPGHREPVVRRRVLRPVPAEGLVPRELVGERHSALRGEAVPQRAEPGEQLGGHRGVRGRGRVRRGDGEGTGGEGDGDDARRRRAAAVECLNVGRLLAATEIRAADRYWHVYSPKRDAVYPDSYQPRVVGMMWDTMCQFQTWFGNQPYLAYGIQLLPLTPVSERRDTDQWLRQLYPSFAASCSSDERCREEGWAVLLYAVLAELGHADMALNLTLSLPESAFTSAGGNGHSLTNTLWYIASRPRVAVPYDLEDPSSTIYSKHVPESEEAKRLTCGCPESCTADALGAEAGGPRASSASSGSWPTGASTSWGAAWRWPVTSSAGNAGAATPSSAPMRGSTLIARGGRSTSRPQWRTRMTAPAHPAGLKSAAKVGVRSRLRPTIATKEMPLGVALPRLGLFLGKAGRV</sequence>